<dbReference type="PROSITE" id="PS50160">
    <property type="entry name" value="DNA_LIGASE_A3"/>
    <property type="match status" value="1"/>
</dbReference>
<evidence type="ECO:0000256" key="2">
    <source>
        <dbReference type="ARBA" id="ARBA00007572"/>
    </source>
</evidence>
<keyword evidence="6" id="KW-0227">DNA damage</keyword>
<evidence type="ECO:0000313" key="9">
    <source>
        <dbReference type="EMBL" id="AER45427.1"/>
    </source>
</evidence>
<dbReference type="Gene3D" id="3.30.470.30">
    <property type="entry name" value="DNA ligase/mRNA capping enzyme"/>
    <property type="match status" value="1"/>
</dbReference>
<evidence type="ECO:0000256" key="7">
    <source>
        <dbReference type="ARBA" id="ARBA00023204"/>
    </source>
</evidence>
<evidence type="ECO:0000256" key="3">
    <source>
        <dbReference type="ARBA" id="ARBA00013308"/>
    </source>
</evidence>
<dbReference type="GO" id="GO:0006260">
    <property type="term" value="P:DNA replication"/>
    <property type="evidence" value="ECO:0007669"/>
    <property type="project" value="UniProtKB-KW"/>
</dbReference>
<dbReference type="InterPro" id="IPR050326">
    <property type="entry name" value="NAD_dep_DNA_ligaseB"/>
</dbReference>
<dbReference type="Pfam" id="PF14743">
    <property type="entry name" value="DNA_ligase_OB_2"/>
    <property type="match status" value="1"/>
</dbReference>
<dbReference type="GO" id="GO:0006281">
    <property type="term" value="P:DNA repair"/>
    <property type="evidence" value="ECO:0007669"/>
    <property type="project" value="UniProtKB-KW"/>
</dbReference>
<comment type="cofactor">
    <cofactor evidence="1">
        <name>a divalent metal cation</name>
        <dbReference type="ChEBI" id="CHEBI:60240"/>
    </cofactor>
</comment>
<evidence type="ECO:0000256" key="5">
    <source>
        <dbReference type="ARBA" id="ARBA00022705"/>
    </source>
</evidence>
<dbReference type="PANTHER" id="PTHR47810:SF1">
    <property type="entry name" value="DNA LIGASE B"/>
    <property type="match status" value="1"/>
</dbReference>
<organism evidence="9">
    <name type="scientific">Bacteriophage sp</name>
    <dbReference type="NCBI Taxonomy" id="38018"/>
    <lineage>
        <taxon>Viruses</taxon>
    </lineage>
</organism>
<protein>
    <recommendedName>
        <fullName evidence="3">DNA ligase</fullName>
    </recommendedName>
</protein>
<name>G8GER3_9VIRU</name>
<dbReference type="InterPro" id="IPR012340">
    <property type="entry name" value="NA-bd_OB-fold"/>
</dbReference>
<dbReference type="GO" id="GO:0003910">
    <property type="term" value="F:DNA ligase (ATP) activity"/>
    <property type="evidence" value="ECO:0007669"/>
    <property type="project" value="InterPro"/>
</dbReference>
<dbReference type="InterPro" id="IPR012310">
    <property type="entry name" value="DNA_ligase_ATP-dep_cent"/>
</dbReference>
<dbReference type="SUPFAM" id="SSF50249">
    <property type="entry name" value="Nucleic acid-binding proteins"/>
    <property type="match status" value="1"/>
</dbReference>
<dbReference type="EMBL" id="JN129426">
    <property type="protein sequence ID" value="AER45427.1"/>
    <property type="molecule type" value="Genomic_DNA"/>
</dbReference>
<dbReference type="InterPro" id="IPR029319">
    <property type="entry name" value="DNA_ligase_OB"/>
</dbReference>
<dbReference type="GO" id="GO:0006310">
    <property type="term" value="P:DNA recombination"/>
    <property type="evidence" value="ECO:0007669"/>
    <property type="project" value="InterPro"/>
</dbReference>
<evidence type="ECO:0000259" key="8">
    <source>
        <dbReference type="PROSITE" id="PS50160"/>
    </source>
</evidence>
<keyword evidence="4 9" id="KW-0436">Ligase</keyword>
<reference evidence="9" key="1">
    <citation type="submission" date="2011-06" db="EMBL/GenBank/DDBJ databases">
        <title>Cloning and expression of a novel phage DNA ligase from Beatrix mine, South Africa.</title>
        <authorList>
            <person name="Litthauer D."/>
            <person name="Mabizela-Mokoena N.B."/>
        </authorList>
    </citation>
    <scope>NUCLEOTIDE SEQUENCE</scope>
</reference>
<dbReference type="Gene3D" id="2.40.50.140">
    <property type="entry name" value="Nucleic acid-binding proteins"/>
    <property type="match status" value="1"/>
</dbReference>
<dbReference type="Pfam" id="PF01068">
    <property type="entry name" value="DNA_ligase_A_M"/>
    <property type="match status" value="1"/>
</dbReference>
<comment type="similarity">
    <text evidence="2">Belongs to the ATP-dependent DNA ligase family.</text>
</comment>
<evidence type="ECO:0000256" key="6">
    <source>
        <dbReference type="ARBA" id="ARBA00022763"/>
    </source>
</evidence>
<keyword evidence="7" id="KW-0234">DNA repair</keyword>
<accession>G8GER3</accession>
<sequence length="369" mass="42710">MSFDTLYHKGSSGAIYSWKVWTEGADVCTEYGQVDGKKQLARKTAEAKNVDKSNATTPEEQAVLEATSMWTHRVERKYRKTLDEANNDEIFLPMLASEFEKRRGQKKDGHTYKCDVQPKLDGVRCLAYWDGEEVKLLSRGGKDYNCPHIVEVLKNVLPHNLVLDGELYLHGVGFQTITSWVKRLQENTSKIQYHVYDCVLLDERKAQWPSRYSSLHDFFSTRHKRLNGVIHLVDTYEAQNEDEVLRVHNQVVSEGYEGAIVRMYDNSEYRFAYRSKRLLKVKSFSDNEYRVVGYTTGKGRFEDCAVWVCQAGDHTFQVVSKGTMEERRKMLEEADSYVGQLLKVKYFELTDEGIPRFPVGVGFRMEEDL</sequence>
<dbReference type="SUPFAM" id="SSF56091">
    <property type="entry name" value="DNA ligase/mRNA capping enzyme, catalytic domain"/>
    <property type="match status" value="1"/>
</dbReference>
<keyword evidence="5" id="KW-0235">DNA replication</keyword>
<feature type="domain" description="ATP-dependent DNA ligase family profile" evidence="8">
    <location>
        <begin position="184"/>
        <end position="282"/>
    </location>
</feature>
<evidence type="ECO:0000256" key="1">
    <source>
        <dbReference type="ARBA" id="ARBA00001968"/>
    </source>
</evidence>
<proteinExistence type="inferred from homology"/>
<dbReference type="CDD" id="cd08041">
    <property type="entry name" value="OBF_kDNA_ligase_like"/>
    <property type="match status" value="1"/>
</dbReference>
<evidence type="ECO:0000256" key="4">
    <source>
        <dbReference type="ARBA" id="ARBA00022598"/>
    </source>
</evidence>
<dbReference type="GO" id="GO:0005524">
    <property type="term" value="F:ATP binding"/>
    <property type="evidence" value="ECO:0007669"/>
    <property type="project" value="InterPro"/>
</dbReference>
<dbReference type="PANTHER" id="PTHR47810">
    <property type="entry name" value="DNA LIGASE"/>
    <property type="match status" value="1"/>
</dbReference>